<proteinExistence type="predicted"/>
<evidence type="ECO:0000313" key="1">
    <source>
        <dbReference type="EMBL" id="NML44623.1"/>
    </source>
</evidence>
<evidence type="ECO:0000313" key="2">
    <source>
        <dbReference type="Proteomes" id="UP000541185"/>
    </source>
</evidence>
<keyword evidence="2" id="KW-1185">Reference proteome</keyword>
<dbReference type="EMBL" id="JABBFX010000001">
    <property type="protein sequence ID" value="NML44623.1"/>
    <property type="molecule type" value="Genomic_DNA"/>
</dbReference>
<dbReference type="Proteomes" id="UP000541185">
    <property type="component" value="Unassembled WGS sequence"/>
</dbReference>
<gene>
    <name evidence="1" type="ORF">HHL11_12730</name>
</gene>
<dbReference type="AlphaFoldDB" id="A0A848H7V9"/>
<protein>
    <recommendedName>
        <fullName evidence="3">LVIVD repeat-containing protein</fullName>
    </recommendedName>
</protein>
<comment type="caution">
    <text evidence="1">The sequence shown here is derived from an EMBL/GenBank/DDBJ whole genome shotgun (WGS) entry which is preliminary data.</text>
</comment>
<name>A0A848H7V9_9BURK</name>
<organism evidence="1 2">
    <name type="scientific">Ramlibacter agri</name>
    <dbReference type="NCBI Taxonomy" id="2728837"/>
    <lineage>
        <taxon>Bacteria</taxon>
        <taxon>Pseudomonadati</taxon>
        <taxon>Pseudomonadota</taxon>
        <taxon>Betaproteobacteria</taxon>
        <taxon>Burkholderiales</taxon>
        <taxon>Comamonadaceae</taxon>
        <taxon>Ramlibacter</taxon>
    </lineage>
</organism>
<sequence length="473" mass="51714">MPAIVPAQTAPGSHAEALNMRLVGTNDLQGRTAYQPTIHKQGKRWILYVGHHGDKKLNPLDGAMEDNGTSILDVTDPAHPKYLAHIPGEEGKAEQGGAQMVRVCSGSDLPRADKSKYYMLRVFGNQAHEIWDVTVPEKPALLTTIVRGLKGTHKNFWECDTGIAYLVSGNPQWRTNRMTQIYDLSDPAHPVFIRDFGLVGQQPGAGGAVPIAVHGGISTGPKGNRVYFGYGTSTDGVLQIVDREKLLKGPKEPTPENLLAPQIARLDMPPMHGAHTVFPMLGVDVPEFAKNYLGKTRDFVVITDEAIQKECLEGRQMVWFVDISTETKPFGVANFTVPEASGDFCSRGGRFGTHSSNESMAPVFYKRLMFFAHFNAGVRALDVRNPMAPKEVGFYIPAMTANTVVLETPASSANGPRLPYTEAANRRAIQTNNVEVDERGYIYIVDRANTGLHILELTGPARAIANWDAAAKE</sequence>
<reference evidence="1 2" key="1">
    <citation type="submission" date="2020-04" db="EMBL/GenBank/DDBJ databases">
        <title>Ramlibacter sp. G-1-2-2 isolated from soil.</title>
        <authorList>
            <person name="Dahal R.H."/>
        </authorList>
    </citation>
    <scope>NUCLEOTIDE SEQUENCE [LARGE SCALE GENOMIC DNA]</scope>
    <source>
        <strain evidence="1 2">G-1-2-2</strain>
    </source>
</reference>
<evidence type="ECO:0008006" key="3">
    <source>
        <dbReference type="Google" id="ProtNLM"/>
    </source>
</evidence>
<accession>A0A848H7V9</accession>